<evidence type="ECO:0000256" key="2">
    <source>
        <dbReference type="PROSITE-ProRule" id="PRU00708"/>
    </source>
</evidence>
<accession>A0A835VE93</accession>
<feature type="domain" description="DYW" evidence="3">
    <location>
        <begin position="491"/>
        <end position="568"/>
    </location>
</feature>
<sequence>MPAEASIGPDPACCHAQVIKSGGASGGNAAKERFLYNKLIALYSRSPLTTPDAVRLFHHLPFVPNAASWTSAISALCSDPPAAAKLFLSMLRRHYLPTQSTISSLLKILSFSPSYISLGLQLHSLSLKLSLSVLPFSGSALIGFYSKNFLSSDALEAFHEIYEPDDVCFAAAIVGLAQNKRPADVFSLFRDMRRGGISSTMYSVSGAVRAAADTAALEQTRAIHAHAVVAGIEPNSVVGTALVDAYGKAGLVSDAHREFDELLFASRANLVTWNAVLSAYAQHGDAETIKQLFDEMLARKLKPDEYTFLSILTACSNAGSVDDTRNWLNAMSPLYGIQPGLEHYTCIVGSMARAGRLEEAERFAATMPFEPDAAVWRTLLSGCMVHGNADIGRSAAGHLLELDPQDDSAYVMLSKIYSSLGRKDEMAKQWTTMRDLGVKKEGGRSWVEVMGSVHVFIAGDRQHEWSPEIYAKVSELEAAVRKLGYVEKGGEGVWHHSERLAVAFVLLRSTTAVCGKSLRVMKNLRICSHCHEFFKYVSRVVKRGILVRDVNRYHWFQQDGSCSCKDCW</sequence>
<comment type="caution">
    <text evidence="4">The sequence shown here is derived from an EMBL/GenBank/DDBJ whole genome shotgun (WGS) entry which is preliminary data.</text>
</comment>
<evidence type="ECO:0000256" key="1">
    <source>
        <dbReference type="ARBA" id="ARBA00022737"/>
    </source>
</evidence>
<evidence type="ECO:0000313" key="4">
    <source>
        <dbReference type="EMBL" id="KAG0493765.1"/>
    </source>
</evidence>
<gene>
    <name evidence="4" type="ORF">HPP92_004759</name>
</gene>
<dbReference type="InterPro" id="IPR046960">
    <property type="entry name" value="PPR_At4g14850-like_plant"/>
</dbReference>
<keyword evidence="1" id="KW-0677">Repeat</keyword>
<dbReference type="Pfam" id="PF20431">
    <property type="entry name" value="E_motif"/>
    <property type="match status" value="1"/>
</dbReference>
<dbReference type="OrthoDB" id="1912849at2759"/>
<dbReference type="Proteomes" id="UP000639772">
    <property type="component" value="Unassembled WGS sequence"/>
</dbReference>
<dbReference type="AlphaFoldDB" id="A0A835VE93"/>
<dbReference type="PROSITE" id="PS51375">
    <property type="entry name" value="PPR"/>
    <property type="match status" value="2"/>
</dbReference>
<dbReference type="InterPro" id="IPR011990">
    <property type="entry name" value="TPR-like_helical_dom_sf"/>
</dbReference>
<evidence type="ECO:0000313" key="5">
    <source>
        <dbReference type="Proteomes" id="UP000639772"/>
    </source>
</evidence>
<dbReference type="NCBIfam" id="TIGR00756">
    <property type="entry name" value="PPR"/>
    <property type="match status" value="1"/>
</dbReference>
<dbReference type="FunFam" id="1.25.40.10:FF:000090">
    <property type="entry name" value="Pentatricopeptide repeat-containing protein, chloroplastic"/>
    <property type="match status" value="1"/>
</dbReference>
<evidence type="ECO:0000259" key="3">
    <source>
        <dbReference type="Pfam" id="PF14432"/>
    </source>
</evidence>
<dbReference type="InterPro" id="IPR002885">
    <property type="entry name" value="PPR_rpt"/>
</dbReference>
<proteinExistence type="predicted"/>
<feature type="repeat" description="PPR" evidence="2">
    <location>
        <begin position="269"/>
        <end position="303"/>
    </location>
</feature>
<dbReference type="PANTHER" id="PTHR47926">
    <property type="entry name" value="PENTATRICOPEPTIDE REPEAT-CONTAINING PROTEIN"/>
    <property type="match status" value="1"/>
</dbReference>
<dbReference type="GO" id="GO:0009451">
    <property type="term" value="P:RNA modification"/>
    <property type="evidence" value="ECO:0007669"/>
    <property type="project" value="InterPro"/>
</dbReference>
<protein>
    <recommendedName>
        <fullName evidence="3">DYW domain-containing protein</fullName>
    </recommendedName>
</protein>
<dbReference type="EMBL" id="JADCNM010000002">
    <property type="protein sequence ID" value="KAG0493765.1"/>
    <property type="molecule type" value="Genomic_DNA"/>
</dbReference>
<dbReference type="GO" id="GO:0003723">
    <property type="term" value="F:RNA binding"/>
    <property type="evidence" value="ECO:0007669"/>
    <property type="project" value="InterPro"/>
</dbReference>
<dbReference type="Gene3D" id="1.25.40.10">
    <property type="entry name" value="Tetratricopeptide repeat domain"/>
    <property type="match status" value="2"/>
</dbReference>
<dbReference type="Pfam" id="PF01535">
    <property type="entry name" value="PPR"/>
    <property type="match status" value="2"/>
</dbReference>
<dbReference type="InterPro" id="IPR046848">
    <property type="entry name" value="E_motif"/>
</dbReference>
<organism evidence="4 5">
    <name type="scientific">Vanilla planifolia</name>
    <name type="common">Vanilla</name>
    <dbReference type="NCBI Taxonomy" id="51239"/>
    <lineage>
        <taxon>Eukaryota</taxon>
        <taxon>Viridiplantae</taxon>
        <taxon>Streptophyta</taxon>
        <taxon>Embryophyta</taxon>
        <taxon>Tracheophyta</taxon>
        <taxon>Spermatophyta</taxon>
        <taxon>Magnoliopsida</taxon>
        <taxon>Liliopsida</taxon>
        <taxon>Asparagales</taxon>
        <taxon>Orchidaceae</taxon>
        <taxon>Vanilloideae</taxon>
        <taxon>Vanilleae</taxon>
        <taxon>Vanilla</taxon>
    </lineage>
</organism>
<name>A0A835VE93_VANPL</name>
<dbReference type="Pfam" id="PF13041">
    <property type="entry name" value="PPR_2"/>
    <property type="match status" value="1"/>
</dbReference>
<feature type="repeat" description="PPR" evidence="2">
    <location>
        <begin position="165"/>
        <end position="199"/>
    </location>
</feature>
<dbReference type="GO" id="GO:0008270">
    <property type="term" value="F:zinc ion binding"/>
    <property type="evidence" value="ECO:0007669"/>
    <property type="project" value="InterPro"/>
</dbReference>
<dbReference type="PANTHER" id="PTHR47926:SF464">
    <property type="entry name" value="DYW DOMAIN-CONTAINING PROTEIN"/>
    <property type="match status" value="1"/>
</dbReference>
<dbReference type="Pfam" id="PF14432">
    <property type="entry name" value="DYW_deaminase"/>
    <property type="match status" value="1"/>
</dbReference>
<dbReference type="InterPro" id="IPR032867">
    <property type="entry name" value="DYW_dom"/>
</dbReference>
<reference evidence="4 5" key="1">
    <citation type="journal article" date="2020" name="Nat. Food">
        <title>A phased Vanilla planifolia genome enables genetic improvement of flavour and production.</title>
        <authorList>
            <person name="Hasing T."/>
            <person name="Tang H."/>
            <person name="Brym M."/>
            <person name="Khazi F."/>
            <person name="Huang T."/>
            <person name="Chambers A.H."/>
        </authorList>
    </citation>
    <scope>NUCLEOTIDE SEQUENCE [LARGE SCALE GENOMIC DNA]</scope>
    <source>
        <tissue evidence="4">Leaf</tissue>
    </source>
</reference>